<dbReference type="KEGG" id="acry:AC20117_03925"/>
<dbReference type="AlphaFoldDB" id="A0A1H1E0M5"/>
<dbReference type="Proteomes" id="UP000181917">
    <property type="component" value="Unassembled WGS sequence"/>
</dbReference>
<gene>
    <name evidence="2" type="ORF">SAMN04489742_2703</name>
</gene>
<evidence type="ECO:0000313" key="3">
    <source>
        <dbReference type="Proteomes" id="UP000181917"/>
    </source>
</evidence>
<evidence type="ECO:0000256" key="1">
    <source>
        <dbReference type="SAM" id="MobiDB-lite"/>
    </source>
</evidence>
<dbReference type="STRING" id="37928.SAMN04489742_2703"/>
<accession>A0A1H1E0M5</accession>
<name>A0A1H1E0M5_9MICC</name>
<reference evidence="2 3" key="1">
    <citation type="submission" date="2016-10" db="EMBL/GenBank/DDBJ databases">
        <authorList>
            <person name="de Groot N.N."/>
        </authorList>
    </citation>
    <scope>NUCLEOTIDE SEQUENCE [LARGE SCALE GENOMIC DNA]</scope>
    <source>
        <strain evidence="2 3">DSM 20117</strain>
    </source>
</reference>
<feature type="region of interest" description="Disordered" evidence="1">
    <location>
        <begin position="23"/>
        <end position="53"/>
    </location>
</feature>
<keyword evidence="3" id="KW-1185">Reference proteome</keyword>
<proteinExistence type="predicted"/>
<evidence type="ECO:0000313" key="2">
    <source>
        <dbReference type="EMBL" id="SDQ82193.1"/>
    </source>
</evidence>
<protein>
    <submittedName>
        <fullName evidence="2">Uncharacterized protein</fullName>
    </submittedName>
</protein>
<dbReference type="EMBL" id="FNKH01000002">
    <property type="protein sequence ID" value="SDQ82193.1"/>
    <property type="molecule type" value="Genomic_DNA"/>
</dbReference>
<sequence>MSLQPPEYWLKIHNIELQQLMAQAERTRQRSRYQGNGTALRSPKNRAKSVAPVKSEVVAPAVTAYASDNRARAWFHSLMPRLRRGALSAPAPAGRQPADCCA</sequence>
<organism evidence="2 3">
    <name type="scientific">Crystallibacter crystallopoietes</name>
    <dbReference type="NCBI Taxonomy" id="37928"/>
    <lineage>
        <taxon>Bacteria</taxon>
        <taxon>Bacillati</taxon>
        <taxon>Actinomycetota</taxon>
        <taxon>Actinomycetes</taxon>
        <taxon>Micrococcales</taxon>
        <taxon>Micrococcaceae</taxon>
        <taxon>Crystallibacter</taxon>
    </lineage>
</organism>